<keyword evidence="6" id="KW-0858">Xylan degradation</keyword>
<keyword evidence="12" id="KW-0732">Signal</keyword>
<evidence type="ECO:0000256" key="5">
    <source>
        <dbReference type="ARBA" id="ARBA00022525"/>
    </source>
</evidence>
<gene>
    <name evidence="14" type="ORF">QBC37DRAFT_442975</name>
</gene>
<dbReference type="PRINTS" id="PR00134">
    <property type="entry name" value="GLHYDRLASE10"/>
</dbReference>
<evidence type="ECO:0000256" key="9">
    <source>
        <dbReference type="ARBA" id="ARBA00023295"/>
    </source>
</evidence>
<evidence type="ECO:0000256" key="1">
    <source>
        <dbReference type="ARBA" id="ARBA00000681"/>
    </source>
</evidence>
<evidence type="ECO:0000256" key="2">
    <source>
        <dbReference type="ARBA" id="ARBA00004613"/>
    </source>
</evidence>
<comment type="caution">
    <text evidence="14">The sequence shown here is derived from an EMBL/GenBank/DDBJ whole genome shotgun (WGS) entry which is preliminary data.</text>
</comment>
<evidence type="ECO:0000256" key="10">
    <source>
        <dbReference type="ARBA" id="ARBA00023326"/>
    </source>
</evidence>
<comment type="pathway">
    <text evidence="3">Glycan degradation; xylan degradation.</text>
</comment>
<keyword evidence="8 11" id="KW-0119">Carbohydrate metabolism</keyword>
<dbReference type="GO" id="GO:0045493">
    <property type="term" value="P:xylan catabolic process"/>
    <property type="evidence" value="ECO:0007669"/>
    <property type="project" value="UniProtKB-KW"/>
</dbReference>
<organism evidence="14 15">
    <name type="scientific">Rhypophila decipiens</name>
    <dbReference type="NCBI Taxonomy" id="261697"/>
    <lineage>
        <taxon>Eukaryota</taxon>
        <taxon>Fungi</taxon>
        <taxon>Dikarya</taxon>
        <taxon>Ascomycota</taxon>
        <taxon>Pezizomycotina</taxon>
        <taxon>Sordariomycetes</taxon>
        <taxon>Sordariomycetidae</taxon>
        <taxon>Sordariales</taxon>
        <taxon>Naviculisporaceae</taxon>
        <taxon>Rhypophila</taxon>
    </lineage>
</organism>
<evidence type="ECO:0000256" key="3">
    <source>
        <dbReference type="ARBA" id="ARBA00004851"/>
    </source>
</evidence>
<dbReference type="InterPro" id="IPR044846">
    <property type="entry name" value="GH10"/>
</dbReference>
<reference evidence="14" key="2">
    <citation type="submission" date="2023-05" db="EMBL/GenBank/DDBJ databases">
        <authorList>
            <consortium name="Lawrence Berkeley National Laboratory"/>
            <person name="Steindorff A."/>
            <person name="Hensen N."/>
            <person name="Bonometti L."/>
            <person name="Westerberg I."/>
            <person name="Brannstrom I.O."/>
            <person name="Guillou S."/>
            <person name="Cros-Aarteil S."/>
            <person name="Calhoun S."/>
            <person name="Haridas S."/>
            <person name="Kuo A."/>
            <person name="Mondo S."/>
            <person name="Pangilinan J."/>
            <person name="Riley R."/>
            <person name="Labutti K."/>
            <person name="Andreopoulos B."/>
            <person name="Lipzen A."/>
            <person name="Chen C."/>
            <person name="Yanf M."/>
            <person name="Daum C."/>
            <person name="Ng V."/>
            <person name="Clum A."/>
            <person name="Ohm R."/>
            <person name="Martin F."/>
            <person name="Silar P."/>
            <person name="Natvig D."/>
            <person name="Lalanne C."/>
            <person name="Gautier V."/>
            <person name="Ament-Velasquez S.L."/>
            <person name="Kruys A."/>
            <person name="Hutchinson M.I."/>
            <person name="Powell A.J."/>
            <person name="Barry K."/>
            <person name="Miller A.N."/>
            <person name="Grigoriev I.V."/>
            <person name="Debuchy R."/>
            <person name="Gladieux P."/>
            <person name="Thoren M.H."/>
            <person name="Johannesson H."/>
        </authorList>
    </citation>
    <scope>NUCLEOTIDE SEQUENCE</scope>
    <source>
        <strain evidence="14">PSN293</strain>
    </source>
</reference>
<dbReference type="EC" id="3.2.1.8" evidence="11"/>
<evidence type="ECO:0000256" key="12">
    <source>
        <dbReference type="SAM" id="SignalP"/>
    </source>
</evidence>
<feature type="domain" description="GH10" evidence="13">
    <location>
        <begin position="43"/>
        <end position="360"/>
    </location>
</feature>
<dbReference type="GO" id="GO:0031176">
    <property type="term" value="F:endo-1,4-beta-xylanase activity"/>
    <property type="evidence" value="ECO:0007669"/>
    <property type="project" value="UniProtKB-EC"/>
</dbReference>
<keyword evidence="9 11" id="KW-0326">Glycosidase</keyword>
<proteinExistence type="inferred from homology"/>
<accession>A0AAN6Y0A2</accession>
<keyword evidence="10 11" id="KW-0624">Polysaccharide degradation</keyword>
<dbReference type="SMART" id="SM00633">
    <property type="entry name" value="Glyco_10"/>
    <property type="match status" value="1"/>
</dbReference>
<dbReference type="PROSITE" id="PS51760">
    <property type="entry name" value="GH10_2"/>
    <property type="match status" value="1"/>
</dbReference>
<dbReference type="SUPFAM" id="SSF51445">
    <property type="entry name" value="(Trans)glycosidases"/>
    <property type="match status" value="1"/>
</dbReference>
<evidence type="ECO:0000256" key="6">
    <source>
        <dbReference type="ARBA" id="ARBA00022651"/>
    </source>
</evidence>
<keyword evidence="7 11" id="KW-0378">Hydrolase</keyword>
<evidence type="ECO:0000259" key="13">
    <source>
        <dbReference type="PROSITE" id="PS51760"/>
    </source>
</evidence>
<dbReference type="Proteomes" id="UP001301769">
    <property type="component" value="Unassembled WGS sequence"/>
</dbReference>
<name>A0AAN6Y0A2_9PEZI</name>
<dbReference type="PANTHER" id="PTHR31490">
    <property type="entry name" value="GLYCOSYL HYDROLASE"/>
    <property type="match status" value="1"/>
</dbReference>
<evidence type="ECO:0000256" key="4">
    <source>
        <dbReference type="ARBA" id="ARBA00007495"/>
    </source>
</evidence>
<comment type="catalytic activity">
    <reaction evidence="1 11">
        <text>Endohydrolysis of (1-&gt;4)-beta-D-xylosidic linkages in xylans.</text>
        <dbReference type="EC" id="3.2.1.8"/>
    </reaction>
</comment>
<dbReference type="Gene3D" id="3.20.20.80">
    <property type="entry name" value="Glycosidases"/>
    <property type="match status" value="1"/>
</dbReference>
<keyword evidence="5" id="KW-0964">Secreted</keyword>
<dbReference type="AlphaFoldDB" id="A0AAN6Y0A2"/>
<evidence type="ECO:0000256" key="8">
    <source>
        <dbReference type="ARBA" id="ARBA00023277"/>
    </source>
</evidence>
<keyword evidence="15" id="KW-1185">Reference proteome</keyword>
<evidence type="ECO:0000313" key="15">
    <source>
        <dbReference type="Proteomes" id="UP001301769"/>
    </source>
</evidence>
<evidence type="ECO:0000256" key="7">
    <source>
        <dbReference type="ARBA" id="ARBA00022801"/>
    </source>
</evidence>
<feature type="chain" id="PRO_5042960326" description="Beta-xylanase" evidence="12">
    <location>
        <begin position="27"/>
        <end position="456"/>
    </location>
</feature>
<evidence type="ECO:0000313" key="14">
    <source>
        <dbReference type="EMBL" id="KAK4210044.1"/>
    </source>
</evidence>
<dbReference type="GO" id="GO:0005576">
    <property type="term" value="C:extracellular region"/>
    <property type="evidence" value="ECO:0007669"/>
    <property type="project" value="UniProtKB-SubCell"/>
</dbReference>
<feature type="signal peptide" evidence="12">
    <location>
        <begin position="1"/>
        <end position="26"/>
    </location>
</feature>
<reference evidence="14" key="1">
    <citation type="journal article" date="2023" name="Mol. Phylogenet. Evol.">
        <title>Genome-scale phylogeny and comparative genomics of the fungal order Sordariales.</title>
        <authorList>
            <person name="Hensen N."/>
            <person name="Bonometti L."/>
            <person name="Westerberg I."/>
            <person name="Brannstrom I.O."/>
            <person name="Guillou S."/>
            <person name="Cros-Aarteil S."/>
            <person name="Calhoun S."/>
            <person name="Haridas S."/>
            <person name="Kuo A."/>
            <person name="Mondo S."/>
            <person name="Pangilinan J."/>
            <person name="Riley R."/>
            <person name="LaButti K."/>
            <person name="Andreopoulos B."/>
            <person name="Lipzen A."/>
            <person name="Chen C."/>
            <person name="Yan M."/>
            <person name="Daum C."/>
            <person name="Ng V."/>
            <person name="Clum A."/>
            <person name="Steindorff A."/>
            <person name="Ohm R.A."/>
            <person name="Martin F."/>
            <person name="Silar P."/>
            <person name="Natvig D.O."/>
            <person name="Lalanne C."/>
            <person name="Gautier V."/>
            <person name="Ament-Velasquez S.L."/>
            <person name="Kruys A."/>
            <person name="Hutchinson M.I."/>
            <person name="Powell A.J."/>
            <person name="Barry K."/>
            <person name="Miller A.N."/>
            <person name="Grigoriev I.V."/>
            <person name="Debuchy R."/>
            <person name="Gladieux P."/>
            <person name="Hiltunen Thoren M."/>
            <person name="Johannesson H."/>
        </authorList>
    </citation>
    <scope>NUCLEOTIDE SEQUENCE</scope>
    <source>
        <strain evidence="14">PSN293</strain>
    </source>
</reference>
<dbReference type="EMBL" id="MU858186">
    <property type="protein sequence ID" value="KAK4210044.1"/>
    <property type="molecule type" value="Genomic_DNA"/>
</dbReference>
<dbReference type="InterPro" id="IPR017853">
    <property type="entry name" value="GH"/>
</dbReference>
<dbReference type="Pfam" id="PF00331">
    <property type="entry name" value="Glyco_hydro_10"/>
    <property type="match status" value="1"/>
</dbReference>
<comment type="similarity">
    <text evidence="4 11">Belongs to the glycosyl hydrolase 10 (cellulase F) family.</text>
</comment>
<comment type="subcellular location">
    <subcellularLocation>
        <location evidence="2">Secreted</location>
    </subcellularLocation>
</comment>
<dbReference type="PANTHER" id="PTHR31490:SF35">
    <property type="entry name" value="ENDO-1,4-BETA-XYLANASE"/>
    <property type="match status" value="1"/>
</dbReference>
<sequence length="456" mass="49176">MTIILATKTLLATLLLFSIHTRYVSAQGTTIRAPTPSSSPSPSRGLHSLFVAAGKHHFGNTMDVNVFDDAAYQAIASNKNEFGMVVPENSQKWGPIQPTEGDFEFGNTDSVADRVDANGQMFRCHALTWHSQLPTFVQNGTWTRETLTAAIENHIQTVVSHYKGQCYSWDVVNEALNENGTFRDSVFLRVLGTDYLPISFLAAAKADPTAKLYYNDFNLETSQRKADGAARIVQIIRDGGARIDGLGFQAHLRVGITPSQANLTATLKRFTDLDLEVTLSELDIAHTKLPASEDDLAQQATDYVSAVGACLAVPKCVGITVWQFTDKYSWIPSTFPGLGDACLFTANFTKKPAYFAVENLLLAVAESVRAVVSGEAAGAINGTLAGGGNRNGSSLIANMTAAGRAGGGEYRGVPSSAAADMTQRGVVIYRAVKRLVLRGMWSRTLSPSQQPADRLF</sequence>
<protein>
    <recommendedName>
        <fullName evidence="11">Beta-xylanase</fullName>
        <ecNumber evidence="11">3.2.1.8</ecNumber>
    </recommendedName>
</protein>
<dbReference type="InterPro" id="IPR001000">
    <property type="entry name" value="GH10_dom"/>
</dbReference>
<evidence type="ECO:0000256" key="11">
    <source>
        <dbReference type="RuleBase" id="RU361174"/>
    </source>
</evidence>